<proteinExistence type="predicted"/>
<reference evidence="2 3" key="1">
    <citation type="submission" date="2016-10" db="EMBL/GenBank/DDBJ databases">
        <authorList>
            <person name="de Groot N.N."/>
        </authorList>
    </citation>
    <scope>NUCLEOTIDE SEQUENCE [LARGE SCALE GENOMIC DNA]</scope>
    <source>
        <strain evidence="2 3">CGMCC 1.10449</strain>
    </source>
</reference>
<protein>
    <submittedName>
        <fullName evidence="2">Uncharacterized protein</fullName>
    </submittedName>
</protein>
<dbReference type="EMBL" id="FNKD01000001">
    <property type="protein sequence ID" value="SDQ09294.1"/>
    <property type="molecule type" value="Genomic_DNA"/>
</dbReference>
<sequence>MKTETLSSTNRIVRGILAVISQLFFICVVIQVFLAGIATFVNYGNWELHTTFIHYFEFTPIIMLILSFFVSVPKKIRWDYAGLYLLIIMQYVTTQLTASAPFVAAIHPVIAMVLFWRSLVTVKATMKLIQKNKKL</sequence>
<feature type="transmembrane region" description="Helical" evidence="1">
    <location>
        <begin position="109"/>
        <end position="129"/>
    </location>
</feature>
<organism evidence="2 3">
    <name type="scientific">Virgibacillus salinus</name>
    <dbReference type="NCBI Taxonomy" id="553311"/>
    <lineage>
        <taxon>Bacteria</taxon>
        <taxon>Bacillati</taxon>
        <taxon>Bacillota</taxon>
        <taxon>Bacilli</taxon>
        <taxon>Bacillales</taxon>
        <taxon>Bacillaceae</taxon>
        <taxon>Virgibacillus</taxon>
    </lineage>
</organism>
<dbReference type="InterPro" id="IPR046192">
    <property type="entry name" value="DUF6220"/>
</dbReference>
<dbReference type="Proteomes" id="UP000199444">
    <property type="component" value="Unassembled WGS sequence"/>
</dbReference>
<gene>
    <name evidence="2" type="ORF">SAMN05216231_0379</name>
</gene>
<feature type="transmembrane region" description="Helical" evidence="1">
    <location>
        <begin position="12"/>
        <end position="40"/>
    </location>
</feature>
<dbReference type="RefSeq" id="WP_092491262.1">
    <property type="nucleotide sequence ID" value="NZ_FNKD01000001.1"/>
</dbReference>
<dbReference type="AlphaFoldDB" id="A0A1H0Y2A7"/>
<feature type="transmembrane region" description="Helical" evidence="1">
    <location>
        <begin position="52"/>
        <end position="71"/>
    </location>
</feature>
<dbReference type="STRING" id="553311.SAMN05216231_0379"/>
<keyword evidence="3" id="KW-1185">Reference proteome</keyword>
<accession>A0A1H0Y2A7</accession>
<keyword evidence="1" id="KW-0812">Transmembrane</keyword>
<evidence type="ECO:0000313" key="3">
    <source>
        <dbReference type="Proteomes" id="UP000199444"/>
    </source>
</evidence>
<name>A0A1H0Y2A7_9BACI</name>
<evidence type="ECO:0000256" key="1">
    <source>
        <dbReference type="SAM" id="Phobius"/>
    </source>
</evidence>
<keyword evidence="1" id="KW-1133">Transmembrane helix</keyword>
<evidence type="ECO:0000313" key="2">
    <source>
        <dbReference type="EMBL" id="SDQ09294.1"/>
    </source>
</evidence>
<keyword evidence="1" id="KW-0472">Membrane</keyword>
<feature type="transmembrane region" description="Helical" evidence="1">
    <location>
        <begin position="83"/>
        <end position="103"/>
    </location>
</feature>
<dbReference type="Pfam" id="PF19728">
    <property type="entry name" value="DUF6220"/>
    <property type="match status" value="1"/>
</dbReference>